<keyword evidence="11" id="KW-0007">Acetylation</keyword>
<protein>
    <recommendedName>
        <fullName evidence="5">NADH dehydrogenase [ubiquinone] 1 beta subcomplex subunit 9</fullName>
    </recommendedName>
    <alternativeName>
        <fullName evidence="14">Complex I-B22</fullName>
    </alternativeName>
    <alternativeName>
        <fullName evidence="15">NADH-ubiquinone oxidoreductase B22 subunit</fullName>
    </alternativeName>
</protein>
<dbReference type="AlphaFoldDB" id="A0AAN9C0A2"/>
<dbReference type="EMBL" id="JBAMIC010000001">
    <property type="protein sequence ID" value="KAK7115118.1"/>
    <property type="molecule type" value="Genomic_DNA"/>
</dbReference>
<evidence type="ECO:0000256" key="15">
    <source>
        <dbReference type="ARBA" id="ARBA00032528"/>
    </source>
</evidence>
<evidence type="ECO:0000256" key="10">
    <source>
        <dbReference type="ARBA" id="ARBA00022982"/>
    </source>
</evidence>
<evidence type="ECO:0000256" key="9">
    <source>
        <dbReference type="ARBA" id="ARBA00022792"/>
    </source>
</evidence>
<dbReference type="PANTHER" id="PTHR12868:SF0">
    <property type="entry name" value="NADH DEHYDROGENASE [UBIQUINONE] 1 BETA SUBCOMPLEX SUBUNIT 9"/>
    <property type="match status" value="1"/>
</dbReference>
<keyword evidence="8" id="KW-0679">Respiratory chain</keyword>
<comment type="subunit">
    <text evidence="4">Mammalian complex I is composed of 45 different subunits.</text>
</comment>
<keyword evidence="18" id="KW-1185">Reference proteome</keyword>
<keyword evidence="13" id="KW-0472">Membrane</keyword>
<dbReference type="InterPro" id="IPR045292">
    <property type="entry name" value="Complex1_LYR_NDUFB9_LYRM3"/>
</dbReference>
<dbReference type="GO" id="GO:0006120">
    <property type="term" value="P:mitochondrial electron transport, NADH to ubiquinone"/>
    <property type="evidence" value="ECO:0007669"/>
    <property type="project" value="InterPro"/>
</dbReference>
<comment type="function">
    <text evidence="1">Accessory subunit of the mitochondrial membrane respiratory chain NADH dehydrogenase (Complex I), that is believed to be not involved in catalysis. Complex I functions in the transfer of electrons from NADH to the respiratory chain. The immediate electron acceptor for the enzyme is believed to be ubiquinone.</text>
</comment>
<evidence type="ECO:0000256" key="11">
    <source>
        <dbReference type="ARBA" id="ARBA00022990"/>
    </source>
</evidence>
<evidence type="ECO:0000256" key="1">
    <source>
        <dbReference type="ARBA" id="ARBA00002920"/>
    </source>
</evidence>
<evidence type="ECO:0000256" key="4">
    <source>
        <dbReference type="ARBA" id="ARBA00011790"/>
    </source>
</evidence>
<dbReference type="InterPro" id="IPR008011">
    <property type="entry name" value="Complex1_LYR_dom"/>
</dbReference>
<evidence type="ECO:0000256" key="14">
    <source>
        <dbReference type="ARBA" id="ARBA00030192"/>
    </source>
</evidence>
<evidence type="ECO:0000313" key="17">
    <source>
        <dbReference type="EMBL" id="KAK7115118.1"/>
    </source>
</evidence>
<evidence type="ECO:0000256" key="5">
    <source>
        <dbReference type="ARBA" id="ARBA00018684"/>
    </source>
</evidence>
<evidence type="ECO:0000313" key="18">
    <source>
        <dbReference type="Proteomes" id="UP001374579"/>
    </source>
</evidence>
<keyword evidence="10" id="KW-0249">Electron transport</keyword>
<name>A0AAN9C0A2_9CAEN</name>
<gene>
    <name evidence="17" type="ORF">V1264_001052</name>
</gene>
<proteinExistence type="inferred from homology"/>
<evidence type="ECO:0000256" key="12">
    <source>
        <dbReference type="ARBA" id="ARBA00023128"/>
    </source>
</evidence>
<keyword evidence="12" id="KW-0496">Mitochondrion</keyword>
<dbReference type="Pfam" id="PF05347">
    <property type="entry name" value="Complex1_LYR"/>
    <property type="match status" value="1"/>
</dbReference>
<sequence>MSYLQTRTVSHALRVRKLYKEGCRQLQALYGYHRHVYRYHAVLLRDRFEQNKNEVDMRVAKKLLMDGEKELFMKQHPQPFKFPDSPGGVAYGREPHVPDWLLDIWHPFEKAQYPEYFARREVRKKEFIERWEKKYGKPDPDAGH</sequence>
<evidence type="ECO:0000259" key="16">
    <source>
        <dbReference type="Pfam" id="PF05347"/>
    </source>
</evidence>
<evidence type="ECO:0000256" key="6">
    <source>
        <dbReference type="ARBA" id="ARBA00022448"/>
    </source>
</evidence>
<comment type="subcellular location">
    <subcellularLocation>
        <location evidence="2">Mitochondrion inner membrane</location>
        <topology evidence="2">Peripheral membrane protein</topology>
        <orientation evidence="2">Matrix side</orientation>
    </subcellularLocation>
</comment>
<feature type="domain" description="Complex 1 LYR protein" evidence="16">
    <location>
        <begin position="14"/>
        <end position="73"/>
    </location>
</feature>
<evidence type="ECO:0000256" key="7">
    <source>
        <dbReference type="ARBA" id="ARBA00022553"/>
    </source>
</evidence>
<dbReference type="CDD" id="cd20263">
    <property type="entry name" value="Complex1_LYR_NDUFB9_LYRM3"/>
    <property type="match status" value="1"/>
</dbReference>
<accession>A0AAN9C0A2</accession>
<keyword evidence="7" id="KW-0597">Phosphoprotein</keyword>
<dbReference type="GO" id="GO:0005743">
    <property type="term" value="C:mitochondrial inner membrane"/>
    <property type="evidence" value="ECO:0007669"/>
    <property type="project" value="UniProtKB-SubCell"/>
</dbReference>
<dbReference type="Proteomes" id="UP001374579">
    <property type="component" value="Unassembled WGS sequence"/>
</dbReference>
<comment type="caution">
    <text evidence="17">The sequence shown here is derived from an EMBL/GenBank/DDBJ whole genome shotgun (WGS) entry which is preliminary data.</text>
</comment>
<evidence type="ECO:0000256" key="2">
    <source>
        <dbReference type="ARBA" id="ARBA00004443"/>
    </source>
</evidence>
<evidence type="ECO:0000256" key="13">
    <source>
        <dbReference type="ARBA" id="ARBA00023136"/>
    </source>
</evidence>
<dbReference type="PANTHER" id="PTHR12868">
    <property type="entry name" value="NADH-UBIQUINONE OXIDOREDUCTASE B22 SUBUNIT"/>
    <property type="match status" value="1"/>
</dbReference>
<dbReference type="InterPro" id="IPR033034">
    <property type="entry name" value="NDUFB9"/>
</dbReference>
<comment type="similarity">
    <text evidence="3">Belongs to the complex I LYR family.</text>
</comment>
<evidence type="ECO:0000256" key="3">
    <source>
        <dbReference type="ARBA" id="ARBA00009508"/>
    </source>
</evidence>
<keyword evidence="6" id="KW-0813">Transport</keyword>
<keyword evidence="9" id="KW-0999">Mitochondrion inner membrane</keyword>
<evidence type="ECO:0000256" key="8">
    <source>
        <dbReference type="ARBA" id="ARBA00022660"/>
    </source>
</evidence>
<organism evidence="17 18">
    <name type="scientific">Littorina saxatilis</name>
    <dbReference type="NCBI Taxonomy" id="31220"/>
    <lineage>
        <taxon>Eukaryota</taxon>
        <taxon>Metazoa</taxon>
        <taxon>Spiralia</taxon>
        <taxon>Lophotrochozoa</taxon>
        <taxon>Mollusca</taxon>
        <taxon>Gastropoda</taxon>
        <taxon>Caenogastropoda</taxon>
        <taxon>Littorinimorpha</taxon>
        <taxon>Littorinoidea</taxon>
        <taxon>Littorinidae</taxon>
        <taxon>Littorina</taxon>
    </lineage>
</organism>
<reference evidence="17 18" key="1">
    <citation type="submission" date="2024-02" db="EMBL/GenBank/DDBJ databases">
        <title>Chromosome-scale genome assembly of the rough periwinkle Littorina saxatilis.</title>
        <authorList>
            <person name="De Jode A."/>
            <person name="Faria R."/>
            <person name="Formenti G."/>
            <person name="Sims Y."/>
            <person name="Smith T.P."/>
            <person name="Tracey A."/>
            <person name="Wood J.M.D."/>
            <person name="Zagrodzka Z.B."/>
            <person name="Johannesson K."/>
            <person name="Butlin R.K."/>
            <person name="Leder E.H."/>
        </authorList>
    </citation>
    <scope>NUCLEOTIDE SEQUENCE [LARGE SCALE GENOMIC DNA]</scope>
    <source>
        <strain evidence="17">Snail1</strain>
        <tissue evidence="17">Muscle</tissue>
    </source>
</reference>